<evidence type="ECO:0000256" key="4">
    <source>
        <dbReference type="SAM" id="MobiDB-lite"/>
    </source>
</evidence>
<dbReference type="Proteomes" id="UP001500908">
    <property type="component" value="Unassembled WGS sequence"/>
</dbReference>
<dbReference type="InterPro" id="IPR001077">
    <property type="entry name" value="COMT_C"/>
</dbReference>
<protein>
    <submittedName>
        <fullName evidence="7">Methyltransferase</fullName>
    </submittedName>
</protein>
<feature type="domain" description="O-methyltransferase dimerisation" evidence="6">
    <location>
        <begin position="38"/>
        <end position="112"/>
    </location>
</feature>
<dbReference type="PANTHER" id="PTHR43712">
    <property type="entry name" value="PUTATIVE (AFU_ORTHOLOGUE AFUA_4G14580)-RELATED"/>
    <property type="match status" value="1"/>
</dbReference>
<evidence type="ECO:0000256" key="1">
    <source>
        <dbReference type="ARBA" id="ARBA00022603"/>
    </source>
</evidence>
<dbReference type="InterPro" id="IPR036388">
    <property type="entry name" value="WH-like_DNA-bd_sf"/>
</dbReference>
<feature type="domain" description="O-methyltransferase C-terminal" evidence="5">
    <location>
        <begin position="140"/>
        <end position="342"/>
    </location>
</feature>
<keyword evidence="3" id="KW-0949">S-adenosyl-L-methionine</keyword>
<dbReference type="CDD" id="cd02440">
    <property type="entry name" value="AdoMet_MTases"/>
    <property type="match status" value="1"/>
</dbReference>
<comment type="caution">
    <text evidence="7">The sequence shown here is derived from an EMBL/GenBank/DDBJ whole genome shotgun (WGS) entry which is preliminary data.</text>
</comment>
<dbReference type="GO" id="GO:0032259">
    <property type="term" value="P:methylation"/>
    <property type="evidence" value="ECO:0007669"/>
    <property type="project" value="UniProtKB-KW"/>
</dbReference>
<reference evidence="8" key="1">
    <citation type="journal article" date="2019" name="Int. J. Syst. Evol. Microbiol.">
        <title>The Global Catalogue of Microorganisms (GCM) 10K type strain sequencing project: providing services to taxonomists for standard genome sequencing and annotation.</title>
        <authorList>
            <consortium name="The Broad Institute Genomics Platform"/>
            <consortium name="The Broad Institute Genome Sequencing Center for Infectious Disease"/>
            <person name="Wu L."/>
            <person name="Ma J."/>
        </authorList>
    </citation>
    <scope>NUCLEOTIDE SEQUENCE [LARGE SCALE GENOMIC DNA]</scope>
    <source>
        <strain evidence="8">JCM 17137</strain>
    </source>
</reference>
<dbReference type="GO" id="GO:0008168">
    <property type="term" value="F:methyltransferase activity"/>
    <property type="evidence" value="ECO:0007669"/>
    <property type="project" value="UniProtKB-KW"/>
</dbReference>
<evidence type="ECO:0000256" key="3">
    <source>
        <dbReference type="ARBA" id="ARBA00022691"/>
    </source>
</evidence>
<dbReference type="RefSeq" id="WP_344976929.1">
    <property type="nucleotide sequence ID" value="NZ_BAABDD010000045.1"/>
</dbReference>
<evidence type="ECO:0000313" key="8">
    <source>
        <dbReference type="Proteomes" id="UP001500908"/>
    </source>
</evidence>
<dbReference type="Gene3D" id="1.10.287.1350">
    <property type="match status" value="1"/>
</dbReference>
<dbReference type="PANTHER" id="PTHR43712:SF2">
    <property type="entry name" value="O-METHYLTRANSFERASE CICE"/>
    <property type="match status" value="1"/>
</dbReference>
<dbReference type="Gene3D" id="1.10.10.10">
    <property type="entry name" value="Winged helix-like DNA-binding domain superfamily/Winged helix DNA-binding domain"/>
    <property type="match status" value="1"/>
</dbReference>
<dbReference type="InterPro" id="IPR029063">
    <property type="entry name" value="SAM-dependent_MTases_sf"/>
</dbReference>
<keyword evidence="8" id="KW-1185">Reference proteome</keyword>
<keyword evidence="1 7" id="KW-0489">Methyltransferase</keyword>
<dbReference type="InterPro" id="IPR012967">
    <property type="entry name" value="COMT_dimerisation"/>
</dbReference>
<dbReference type="PIRSF" id="PIRSF005739">
    <property type="entry name" value="O-mtase"/>
    <property type="match status" value="1"/>
</dbReference>
<dbReference type="EMBL" id="BAABDD010000045">
    <property type="protein sequence ID" value="GAA3764981.1"/>
    <property type="molecule type" value="Genomic_DNA"/>
</dbReference>
<dbReference type="InterPro" id="IPR036390">
    <property type="entry name" value="WH_DNA-bd_sf"/>
</dbReference>
<gene>
    <name evidence="7" type="ORF">GCM10022402_47870</name>
</gene>
<dbReference type="Pfam" id="PF00891">
    <property type="entry name" value="Methyltransf_2"/>
    <property type="match status" value="1"/>
</dbReference>
<dbReference type="InterPro" id="IPR016461">
    <property type="entry name" value="COMT-like"/>
</dbReference>
<organism evidence="7 8">
    <name type="scientific">Salinactinospora qingdaonensis</name>
    <dbReference type="NCBI Taxonomy" id="702744"/>
    <lineage>
        <taxon>Bacteria</taxon>
        <taxon>Bacillati</taxon>
        <taxon>Actinomycetota</taxon>
        <taxon>Actinomycetes</taxon>
        <taxon>Streptosporangiales</taxon>
        <taxon>Nocardiopsidaceae</taxon>
        <taxon>Salinactinospora</taxon>
    </lineage>
</organism>
<evidence type="ECO:0000259" key="6">
    <source>
        <dbReference type="Pfam" id="PF08100"/>
    </source>
</evidence>
<evidence type="ECO:0000256" key="2">
    <source>
        <dbReference type="ARBA" id="ARBA00022679"/>
    </source>
</evidence>
<accession>A0ABP7GI02</accession>
<sequence>MTETARPVQPRSTPSKAPDMPGGSLSGGDKSPAVRMYEMLYSSMVSQLLIVAADLGLADQVSLGPRSVADLAAATDTHPGALYRAMRALASVGVFTEVEPRVFGATALSETLRSDIDGSMRDLARYVGLPARQQAFAGVGHSVRTGTPAFDHVHGMSWWEYFAAHPELGTLFNRAMGTMSRRINSEVLASYDFADVDHLVDVGGGQGHLVALLTQRYRNLSAVVFDLPRVVPEAQEVVSRAGVSDRVRCEGGDFLESVPAGGDLYIISWTLHDWNDEDATQILRNVAQVLPRNGVLLVIDEVPPTDDSPHFGKFEDIVMLTLLNGHIRTEDELTPLFHDAGLRIREIRDTPSPTSVIIAELA</sequence>
<dbReference type="Pfam" id="PF08100">
    <property type="entry name" value="Dimerisation"/>
    <property type="match status" value="1"/>
</dbReference>
<name>A0ABP7GI02_9ACTN</name>
<evidence type="ECO:0000259" key="5">
    <source>
        <dbReference type="Pfam" id="PF00891"/>
    </source>
</evidence>
<evidence type="ECO:0000313" key="7">
    <source>
        <dbReference type="EMBL" id="GAA3764981.1"/>
    </source>
</evidence>
<feature type="region of interest" description="Disordered" evidence="4">
    <location>
        <begin position="1"/>
        <end position="30"/>
    </location>
</feature>
<keyword evidence="2" id="KW-0808">Transferase</keyword>
<proteinExistence type="predicted"/>
<dbReference type="PROSITE" id="PS51683">
    <property type="entry name" value="SAM_OMT_II"/>
    <property type="match status" value="1"/>
</dbReference>
<dbReference type="Gene3D" id="3.40.50.150">
    <property type="entry name" value="Vaccinia Virus protein VP39"/>
    <property type="match status" value="1"/>
</dbReference>
<dbReference type="SUPFAM" id="SSF46785">
    <property type="entry name" value="Winged helix' DNA-binding domain"/>
    <property type="match status" value="1"/>
</dbReference>
<dbReference type="SUPFAM" id="SSF53335">
    <property type="entry name" value="S-adenosyl-L-methionine-dependent methyltransferases"/>
    <property type="match status" value="1"/>
</dbReference>